<evidence type="ECO:0000313" key="8">
    <source>
        <dbReference type="EMBL" id="TQS43548.1"/>
    </source>
</evidence>
<sequence length="181" mass="19154">MAKFATRVRNTEGAPLTSVDAFNAVDADAAAAMIHPCCASTAWARAVVAGRPYADRAALSDASNPVIKGLSWADVEEALAAHPRIGDRPKVAVSTEKRWSQGEQAGVADADAEVLTALADGNAAYEARFGHVYLVCASGKSAEELLGILQDRLDNDPAHERDVVRDELAAITRLRLAKLFG</sequence>
<dbReference type="InterPro" id="IPR017595">
    <property type="entry name" value="OHCU_decarboxylase-2"/>
</dbReference>
<dbReference type="AlphaFoldDB" id="A0A545AQE0"/>
<dbReference type="EMBL" id="VIRS01000012">
    <property type="protein sequence ID" value="TQS43548.1"/>
    <property type="molecule type" value="Genomic_DNA"/>
</dbReference>
<dbReference type="NCBIfam" id="NF010372">
    <property type="entry name" value="PRK13798.1"/>
    <property type="match status" value="1"/>
</dbReference>
<evidence type="ECO:0000256" key="6">
    <source>
        <dbReference type="ARBA" id="ARBA00023239"/>
    </source>
</evidence>
<dbReference type="GO" id="GO:0019628">
    <property type="term" value="P:urate catabolic process"/>
    <property type="evidence" value="ECO:0007669"/>
    <property type="project" value="TreeGrafter"/>
</dbReference>
<evidence type="ECO:0000256" key="5">
    <source>
        <dbReference type="ARBA" id="ARBA00022793"/>
    </source>
</evidence>
<dbReference type="SUPFAM" id="SSF158694">
    <property type="entry name" value="UraD-Like"/>
    <property type="match status" value="1"/>
</dbReference>
<evidence type="ECO:0000256" key="3">
    <source>
        <dbReference type="ARBA" id="ARBA00012257"/>
    </source>
</evidence>
<dbReference type="InterPro" id="IPR036778">
    <property type="entry name" value="OHCU_decarboxylase_sf"/>
</dbReference>
<gene>
    <name evidence="8" type="primary">uraD</name>
    <name evidence="8" type="ORF">FL583_18075</name>
</gene>
<reference evidence="8 9" key="1">
    <citation type="submission" date="2019-07" db="EMBL/GenBank/DDBJ databases">
        <title>Cryptosporangium phraense sp. nov., isolated from plant litter.</title>
        <authorList>
            <person name="Suriyachadkun C."/>
        </authorList>
    </citation>
    <scope>NUCLEOTIDE SEQUENCE [LARGE SCALE GENOMIC DNA]</scope>
    <source>
        <strain evidence="8 9">A-T 5661</strain>
    </source>
</reference>
<feature type="domain" description="Oxo-4-hydroxy-4-carboxy-5-ureidoimidazoline decarboxylase" evidence="7">
    <location>
        <begin position="23"/>
        <end position="177"/>
    </location>
</feature>
<evidence type="ECO:0000256" key="2">
    <source>
        <dbReference type="ARBA" id="ARBA00004754"/>
    </source>
</evidence>
<evidence type="ECO:0000259" key="7">
    <source>
        <dbReference type="Pfam" id="PF09349"/>
    </source>
</evidence>
<dbReference type="Gene3D" id="1.10.3330.10">
    <property type="entry name" value="Oxo-4-hydroxy-4-carboxy-5-ureidoimidazoline decarboxylase"/>
    <property type="match status" value="1"/>
</dbReference>
<dbReference type="GO" id="GO:0051997">
    <property type="term" value="F:2-oxo-4-hydroxy-4-carboxy-5-ureidoimidazoline decarboxylase activity"/>
    <property type="evidence" value="ECO:0007669"/>
    <property type="project" value="UniProtKB-EC"/>
</dbReference>
<protein>
    <recommendedName>
        <fullName evidence="3">2-oxo-4-hydroxy-4-carboxy-5-ureidoimidazoline decarboxylase</fullName>
        <ecNumber evidence="3">4.1.1.97</ecNumber>
    </recommendedName>
</protein>
<accession>A0A545AQE0</accession>
<keyword evidence="4" id="KW-0659">Purine metabolism</keyword>
<keyword evidence="9" id="KW-1185">Reference proteome</keyword>
<dbReference type="EC" id="4.1.1.97" evidence="3"/>
<keyword evidence="6 8" id="KW-0456">Lyase</keyword>
<evidence type="ECO:0000256" key="4">
    <source>
        <dbReference type="ARBA" id="ARBA00022631"/>
    </source>
</evidence>
<name>A0A545AQE0_9ACTN</name>
<comment type="pathway">
    <text evidence="2">Purine metabolism; urate degradation; (S)-allantoin from urate: step 3/3.</text>
</comment>
<evidence type="ECO:0000313" key="9">
    <source>
        <dbReference type="Proteomes" id="UP000317982"/>
    </source>
</evidence>
<dbReference type="OrthoDB" id="5243781at2"/>
<organism evidence="8 9">
    <name type="scientific">Cryptosporangium phraense</name>
    <dbReference type="NCBI Taxonomy" id="2593070"/>
    <lineage>
        <taxon>Bacteria</taxon>
        <taxon>Bacillati</taxon>
        <taxon>Actinomycetota</taxon>
        <taxon>Actinomycetes</taxon>
        <taxon>Cryptosporangiales</taxon>
        <taxon>Cryptosporangiaceae</taxon>
        <taxon>Cryptosporangium</taxon>
    </lineage>
</organism>
<keyword evidence="5" id="KW-0210">Decarboxylase</keyword>
<dbReference type="InParanoid" id="A0A545AQE0"/>
<comment type="caution">
    <text evidence="8">The sequence shown here is derived from an EMBL/GenBank/DDBJ whole genome shotgun (WGS) entry which is preliminary data.</text>
</comment>
<dbReference type="NCBIfam" id="TIGR03180">
    <property type="entry name" value="UraD_2"/>
    <property type="match status" value="1"/>
</dbReference>
<comment type="catalytic activity">
    <reaction evidence="1">
        <text>5-hydroxy-2-oxo-4-ureido-2,5-dihydro-1H-imidazole-5-carboxylate + H(+) = (S)-allantoin + CO2</text>
        <dbReference type="Rhea" id="RHEA:26301"/>
        <dbReference type="ChEBI" id="CHEBI:15378"/>
        <dbReference type="ChEBI" id="CHEBI:15678"/>
        <dbReference type="ChEBI" id="CHEBI:16526"/>
        <dbReference type="ChEBI" id="CHEBI:58639"/>
        <dbReference type="EC" id="4.1.1.97"/>
    </reaction>
</comment>
<dbReference type="PANTHER" id="PTHR43466:SF1">
    <property type="entry name" value="2-OXO-4-HYDROXY-4-CARBOXY-5-UREIDOIMIDAZOLINE DECARBOXYLASE-RELATED"/>
    <property type="match status" value="1"/>
</dbReference>
<evidence type="ECO:0000256" key="1">
    <source>
        <dbReference type="ARBA" id="ARBA00001163"/>
    </source>
</evidence>
<dbReference type="GO" id="GO:0006144">
    <property type="term" value="P:purine nucleobase metabolic process"/>
    <property type="evidence" value="ECO:0007669"/>
    <property type="project" value="UniProtKB-KW"/>
</dbReference>
<dbReference type="Pfam" id="PF09349">
    <property type="entry name" value="OHCU_decarbox"/>
    <property type="match status" value="1"/>
</dbReference>
<dbReference type="Proteomes" id="UP000317982">
    <property type="component" value="Unassembled WGS sequence"/>
</dbReference>
<dbReference type="PANTHER" id="PTHR43466">
    <property type="entry name" value="2-OXO-4-HYDROXY-4-CARBOXY-5-UREIDOIMIDAZOLINE DECARBOXYLASE-RELATED"/>
    <property type="match status" value="1"/>
</dbReference>
<dbReference type="InterPro" id="IPR018020">
    <property type="entry name" value="OHCU_decarboxylase"/>
</dbReference>
<proteinExistence type="predicted"/>